<evidence type="ECO:0000313" key="2">
    <source>
        <dbReference type="RefSeq" id="XP_027337420.1"/>
    </source>
</evidence>
<dbReference type="GeneID" id="113851140"/>
<gene>
    <name evidence="2" type="primary">LOC113851140</name>
</gene>
<proteinExistence type="predicted"/>
<dbReference type="Gene3D" id="1.10.340.70">
    <property type="match status" value="1"/>
</dbReference>
<dbReference type="PANTHER" id="PTHR48475:SF2">
    <property type="entry name" value="RIBONUCLEASE H"/>
    <property type="match status" value="1"/>
</dbReference>
<reference evidence="2" key="2">
    <citation type="submission" date="2025-08" db="UniProtKB">
        <authorList>
            <consortium name="RefSeq"/>
        </authorList>
    </citation>
    <scope>IDENTIFICATION</scope>
    <source>
        <tissue evidence="2">Young leaves</tissue>
    </source>
</reference>
<organism evidence="1 2">
    <name type="scientific">Abrus precatorius</name>
    <name type="common">Indian licorice</name>
    <name type="synonym">Glycine abrus</name>
    <dbReference type="NCBI Taxonomy" id="3816"/>
    <lineage>
        <taxon>Eukaryota</taxon>
        <taxon>Viridiplantae</taxon>
        <taxon>Streptophyta</taxon>
        <taxon>Embryophyta</taxon>
        <taxon>Tracheophyta</taxon>
        <taxon>Spermatophyta</taxon>
        <taxon>Magnoliopsida</taxon>
        <taxon>eudicotyledons</taxon>
        <taxon>Gunneridae</taxon>
        <taxon>Pentapetalae</taxon>
        <taxon>rosids</taxon>
        <taxon>fabids</taxon>
        <taxon>Fabales</taxon>
        <taxon>Fabaceae</taxon>
        <taxon>Papilionoideae</taxon>
        <taxon>50 kb inversion clade</taxon>
        <taxon>NPAAA clade</taxon>
        <taxon>indigoferoid/millettioid clade</taxon>
        <taxon>Abreae</taxon>
        <taxon>Abrus</taxon>
    </lineage>
</organism>
<accession>A0A8B8K134</accession>
<sequence length="186" mass="21300">MNEQADRLASQRKLEQLQSVIHHEISKSSVAKKECMDIENMSHNWMTPIIQYLIDNSLPKELDLAKKVWMQAAKYTILDKELYKRGISTPILKCLDEDQANYVMRKIYEGICGTHSGGRTMAVKVLRTGYFWPTLSKDCSIFVKKSIPCQQHGPHIHQYADTLHSITSPWPFIIWGILGPFPLAKG</sequence>
<dbReference type="RefSeq" id="XP_027337420.1">
    <property type="nucleotide sequence ID" value="XM_027481619.1"/>
</dbReference>
<dbReference type="PANTHER" id="PTHR48475">
    <property type="entry name" value="RIBONUCLEASE H"/>
    <property type="match status" value="1"/>
</dbReference>
<dbReference type="AlphaFoldDB" id="A0A8B8K134"/>
<name>A0A8B8K134_ABRPR</name>
<dbReference type="OrthoDB" id="1430228at2759"/>
<reference evidence="1" key="1">
    <citation type="journal article" date="2019" name="Toxins">
        <title>Detection of Abrin-Like and Prepropulchellin-Like Toxin Genes and Transcripts Using Whole Genome Sequencing and Full-Length Transcript Sequencing of Abrus precatorius.</title>
        <authorList>
            <person name="Hovde B.T."/>
            <person name="Daligault H.E."/>
            <person name="Hanschen E.R."/>
            <person name="Kunde Y.A."/>
            <person name="Johnson M.B."/>
            <person name="Starkenburg S.R."/>
            <person name="Johnson S.L."/>
        </authorList>
    </citation>
    <scope>NUCLEOTIDE SEQUENCE [LARGE SCALE GENOMIC DNA]</scope>
</reference>
<keyword evidence="1" id="KW-1185">Reference proteome</keyword>
<dbReference type="Proteomes" id="UP000694853">
    <property type="component" value="Unplaced"/>
</dbReference>
<dbReference type="KEGG" id="aprc:113851140"/>
<evidence type="ECO:0000313" key="1">
    <source>
        <dbReference type="Proteomes" id="UP000694853"/>
    </source>
</evidence>
<protein>
    <submittedName>
        <fullName evidence="2">Uncharacterized protein LOC113851140</fullName>
    </submittedName>
</protein>